<evidence type="ECO:0000313" key="5">
    <source>
        <dbReference type="Proteomes" id="UP000000683"/>
    </source>
</evidence>
<dbReference type="GO" id="GO:0030973">
    <property type="term" value="F:molybdate ion binding"/>
    <property type="evidence" value="ECO:0007669"/>
    <property type="project" value="InterPro"/>
</dbReference>
<accession>F5Z493</accession>
<dbReference type="RefSeq" id="WP_013783773.1">
    <property type="nucleotide sequence ID" value="NC_015554.1"/>
</dbReference>
<keyword evidence="2" id="KW-0479">Metal-binding</keyword>
<dbReference type="EMBL" id="CP002339">
    <property type="protein sequence ID" value="AEF02833.1"/>
    <property type="molecule type" value="Genomic_DNA"/>
</dbReference>
<comment type="similarity">
    <text evidence="1">Belongs to the bacterial solute-binding protein ModA family.</text>
</comment>
<dbReference type="HOGENOM" id="CLU_677296_0_0_6"/>
<evidence type="ECO:0000313" key="4">
    <source>
        <dbReference type="EMBL" id="AEF02833.1"/>
    </source>
</evidence>
<evidence type="ECO:0000256" key="1">
    <source>
        <dbReference type="ARBA" id="ARBA00009175"/>
    </source>
</evidence>
<keyword evidence="5" id="KW-1185">Reference proteome</keyword>
<dbReference type="Pfam" id="PF13531">
    <property type="entry name" value="SBP_bac_11"/>
    <property type="match status" value="1"/>
</dbReference>
<dbReference type="PANTHER" id="PTHR30632:SF14">
    <property type="entry name" value="TUNGSTATE_MOLYBDATE_CHROMATE-BINDING PROTEIN MODA"/>
    <property type="match status" value="1"/>
</dbReference>
<dbReference type="GO" id="GO:0015689">
    <property type="term" value="P:molybdate ion transport"/>
    <property type="evidence" value="ECO:0007669"/>
    <property type="project" value="InterPro"/>
</dbReference>
<organism evidence="4 5">
    <name type="scientific">Alteromonas naphthalenivorans</name>
    <dbReference type="NCBI Taxonomy" id="715451"/>
    <lineage>
        <taxon>Bacteria</taxon>
        <taxon>Pseudomonadati</taxon>
        <taxon>Pseudomonadota</taxon>
        <taxon>Gammaproteobacteria</taxon>
        <taxon>Alteromonadales</taxon>
        <taxon>Alteromonadaceae</taxon>
        <taxon>Alteromonas/Salinimonas group</taxon>
        <taxon>Alteromonas</taxon>
    </lineage>
</organism>
<keyword evidence="3" id="KW-0732">Signal</keyword>
<dbReference type="eggNOG" id="COG0725">
    <property type="taxonomic scope" value="Bacteria"/>
</dbReference>
<dbReference type="GO" id="GO:0046872">
    <property type="term" value="F:metal ion binding"/>
    <property type="evidence" value="ECO:0007669"/>
    <property type="project" value="UniProtKB-KW"/>
</dbReference>
<evidence type="ECO:0000256" key="3">
    <source>
        <dbReference type="ARBA" id="ARBA00022729"/>
    </source>
</evidence>
<reference evidence="4 5" key="1">
    <citation type="journal article" date="2011" name="J. Bacteriol.">
        <title>Complete genome sequence of the polycyclic aromatic hydrocarbon-degrading bacterium Alteromonas sp. strain SN2.</title>
        <authorList>
            <person name="Jin H.M."/>
            <person name="Jeong H."/>
            <person name="Moon E.J."/>
            <person name="Math R.K."/>
            <person name="Lee K."/>
            <person name="Kim H.J."/>
            <person name="Jeon C.O."/>
            <person name="Oh T.K."/>
            <person name="Kim J.F."/>
        </authorList>
    </citation>
    <scope>NUCLEOTIDE SEQUENCE [LARGE SCALE GENOMIC DNA]</scope>
    <source>
        <strain evidence="5">JCM 17741 / KACC 18427 / KCTC 11700BP / SN2</strain>
    </source>
</reference>
<dbReference type="CDD" id="cd13539">
    <property type="entry name" value="PBP2_AvModA"/>
    <property type="match status" value="1"/>
</dbReference>
<dbReference type="PANTHER" id="PTHR30632">
    <property type="entry name" value="MOLYBDATE-BINDING PERIPLASMIC PROTEIN"/>
    <property type="match status" value="1"/>
</dbReference>
<dbReference type="SUPFAM" id="SSF53850">
    <property type="entry name" value="Periplasmic binding protein-like II"/>
    <property type="match status" value="1"/>
</dbReference>
<evidence type="ECO:0000256" key="2">
    <source>
        <dbReference type="ARBA" id="ARBA00022723"/>
    </source>
</evidence>
<proteinExistence type="inferred from homology"/>
<dbReference type="AlphaFoldDB" id="F5Z493"/>
<dbReference type="Proteomes" id="UP000000683">
    <property type="component" value="Chromosome"/>
</dbReference>
<dbReference type="KEGG" id="alt:ambt_06490"/>
<sequence>MAVGAKIPACSKMILACLRISPAFLSMQVGNPKGRAGTFLPVVFFTLCLACNAAVSNSNLSSYEQTDAYKNAIADNNAISKNNHQHDEHHEVVASKKDAATNDTAVPILSSPLQIAVAANFAKPLRTIANDYFKKSGQEVSVTVSSSGTLFAQLTHGAQFDVFLSADTARPNALIKAGRVSAEDVHVYAKGRLAFLSSHTTASTPHFTAGALAGKKLAIANPKLAPYGNAAKQYLVNTNQWNAVSPHIVMGKNVLQTYQFFTTGNADYALVAYSLALADKRINWTDKRINEADEQNISGRNAYVESGVEGDGAILIPDTLHQPILQSLAVTAAADRKAAASAFARYLLSLDVQGNLPNWGYQPADDSLSVSVTSSINENKRVDNRVTRGIP</sequence>
<gene>
    <name evidence="4" type="ordered locus">ambt_06490</name>
</gene>
<name>F5Z493_ALTNA</name>
<dbReference type="Gene3D" id="3.40.190.10">
    <property type="entry name" value="Periplasmic binding protein-like II"/>
    <property type="match status" value="2"/>
</dbReference>
<protein>
    <submittedName>
        <fullName evidence="4">Molybdenum ABC transporter periplasmic binding protein</fullName>
    </submittedName>
</protein>
<dbReference type="InterPro" id="IPR044084">
    <property type="entry name" value="AvModA-like_subst-bd"/>
</dbReference>
<dbReference type="InterPro" id="IPR005950">
    <property type="entry name" value="ModA"/>
</dbReference>
<dbReference type="NCBIfam" id="TIGR01256">
    <property type="entry name" value="modA"/>
    <property type="match status" value="1"/>
</dbReference>
<dbReference type="OrthoDB" id="9785015at2"/>
<dbReference type="InterPro" id="IPR050682">
    <property type="entry name" value="ModA/WtpA"/>
</dbReference>